<protein>
    <recommendedName>
        <fullName evidence="3">Lipoprotein</fullName>
    </recommendedName>
</protein>
<dbReference type="Proteomes" id="UP000637061">
    <property type="component" value="Unassembled WGS sequence"/>
</dbReference>
<accession>A0A8I1EIF6</accession>
<dbReference type="PROSITE" id="PS51257">
    <property type="entry name" value="PROKAR_LIPOPROTEIN"/>
    <property type="match status" value="1"/>
</dbReference>
<proteinExistence type="predicted"/>
<reference evidence="1" key="1">
    <citation type="submission" date="2020-12" db="EMBL/GenBank/DDBJ databases">
        <title>Enhanced detection system for hospital associated transmission using whole genome sequencing surveillance.</title>
        <authorList>
            <person name="Harrison L.H."/>
            <person name="Van Tyne D."/>
            <person name="Marsh J.W."/>
            <person name="Griffith M.P."/>
            <person name="Snyder D.J."/>
            <person name="Cooper V.S."/>
            <person name="Mustapha M."/>
        </authorList>
    </citation>
    <scope>NUCLEOTIDE SEQUENCE</scope>
    <source>
        <strain evidence="1">PSB00042</strain>
    </source>
</reference>
<evidence type="ECO:0000313" key="1">
    <source>
        <dbReference type="EMBL" id="MBI6885797.1"/>
    </source>
</evidence>
<dbReference type="EMBL" id="JAEHTE010000023">
    <property type="protein sequence ID" value="MBI6885797.1"/>
    <property type="molecule type" value="Genomic_DNA"/>
</dbReference>
<dbReference type="RefSeq" id="WP_198747725.1">
    <property type="nucleotide sequence ID" value="NZ_JAEHTE010000023.1"/>
</dbReference>
<gene>
    <name evidence="1" type="ORF">JEU22_17970</name>
</gene>
<name>A0A8I1EIF6_PSEPU</name>
<evidence type="ECO:0000313" key="2">
    <source>
        <dbReference type="Proteomes" id="UP000637061"/>
    </source>
</evidence>
<comment type="caution">
    <text evidence="1">The sequence shown here is derived from an EMBL/GenBank/DDBJ whole genome shotgun (WGS) entry which is preliminary data.</text>
</comment>
<sequence length="67" mass="7130">MAIRRLMIIGLALSCMGLQGCSMRSLDGESYLSTAGNAFMEGFLPSKVQIQRAASYPGYIAGQALGR</sequence>
<organism evidence="1 2">
    <name type="scientific">Pseudomonas putida</name>
    <name type="common">Arthrobacter siderocapsulatus</name>
    <dbReference type="NCBI Taxonomy" id="303"/>
    <lineage>
        <taxon>Bacteria</taxon>
        <taxon>Pseudomonadati</taxon>
        <taxon>Pseudomonadota</taxon>
        <taxon>Gammaproteobacteria</taxon>
        <taxon>Pseudomonadales</taxon>
        <taxon>Pseudomonadaceae</taxon>
        <taxon>Pseudomonas</taxon>
    </lineage>
</organism>
<evidence type="ECO:0008006" key="3">
    <source>
        <dbReference type="Google" id="ProtNLM"/>
    </source>
</evidence>
<dbReference type="AlphaFoldDB" id="A0A8I1EIF6"/>